<dbReference type="Pfam" id="PF00004">
    <property type="entry name" value="AAA"/>
    <property type="match status" value="1"/>
</dbReference>
<dbReference type="SUPFAM" id="SSF140990">
    <property type="entry name" value="FtsH protease domain-like"/>
    <property type="match status" value="1"/>
</dbReference>
<dbReference type="CDD" id="cd19481">
    <property type="entry name" value="RecA-like_protease"/>
    <property type="match status" value="1"/>
</dbReference>
<dbReference type="GO" id="GO:0005886">
    <property type="term" value="C:plasma membrane"/>
    <property type="evidence" value="ECO:0007669"/>
    <property type="project" value="TreeGrafter"/>
</dbReference>
<dbReference type="InterPro" id="IPR003593">
    <property type="entry name" value="AAA+_ATPase"/>
</dbReference>
<dbReference type="InterPro" id="IPR000642">
    <property type="entry name" value="Peptidase_M41"/>
</dbReference>
<dbReference type="SUPFAM" id="SSF52540">
    <property type="entry name" value="P-loop containing nucleoside triphosphate hydrolases"/>
    <property type="match status" value="1"/>
</dbReference>
<accession>A0A839UK10</accession>
<keyword evidence="1" id="KW-0067">ATP-binding</keyword>
<evidence type="ECO:0000259" key="2">
    <source>
        <dbReference type="SMART" id="SM00382"/>
    </source>
</evidence>
<dbReference type="Pfam" id="PF01434">
    <property type="entry name" value="Peptidase_M41"/>
    <property type="match status" value="1"/>
</dbReference>
<dbReference type="GO" id="GO:0004222">
    <property type="term" value="F:metalloendopeptidase activity"/>
    <property type="evidence" value="ECO:0007669"/>
    <property type="project" value="InterPro"/>
</dbReference>
<evidence type="ECO:0000313" key="3">
    <source>
        <dbReference type="EMBL" id="MBB3149220.1"/>
    </source>
</evidence>
<dbReference type="PANTHER" id="PTHR23076">
    <property type="entry name" value="METALLOPROTEASE M41 FTSH"/>
    <property type="match status" value="1"/>
</dbReference>
<dbReference type="PANTHER" id="PTHR23076:SF97">
    <property type="entry name" value="ATP-DEPENDENT ZINC METALLOPROTEASE YME1L1"/>
    <property type="match status" value="1"/>
</dbReference>
<proteinExistence type="inferred from homology"/>
<comment type="similarity">
    <text evidence="1">Belongs to the AAA ATPase family.</text>
</comment>
<organism evidence="3 4">
    <name type="scientific">Phyllobacterium trifolii</name>
    <dbReference type="NCBI Taxonomy" id="300193"/>
    <lineage>
        <taxon>Bacteria</taxon>
        <taxon>Pseudomonadati</taxon>
        <taxon>Pseudomonadota</taxon>
        <taxon>Alphaproteobacteria</taxon>
        <taxon>Hyphomicrobiales</taxon>
        <taxon>Phyllobacteriaceae</taxon>
        <taxon>Phyllobacterium</taxon>
    </lineage>
</organism>
<dbReference type="InterPro" id="IPR037219">
    <property type="entry name" value="Peptidase_M41-like"/>
</dbReference>
<name>A0A839UK10_9HYPH</name>
<dbReference type="InterPro" id="IPR003960">
    <property type="entry name" value="ATPase_AAA_CS"/>
</dbReference>
<dbReference type="SMART" id="SM00382">
    <property type="entry name" value="AAA"/>
    <property type="match status" value="1"/>
</dbReference>
<sequence length="641" mass="69431">MKHSQGFFKLNPTPSSAFENTAELIARILVLQAIRQGGFKKLLTGSPGVIGLVLDKGHDPELFYRATTRLIDIAGFGQYRSLCEVIPFGTARKKRRRSELIDEISACKIVIGIAAAERDFPDDFLLASDGMLKVPALDCRTLKGVLRLVTGTDFSENEVAPYLKIPIAKLGAIIRRWRDADAVRAKLRQCLADTGAKEAQQPESGPSLSDLSGYGEAGEWALMLSEDIKDYRVGKIEWRDVDKGLLLAGPTGTGKTLFASALANTCQMPLFPHSAAKWQACGHLGEMLAAMRKAFAEAHQNSPAILFIDEVDAIGDRSAFLGENKDYSRQVVNALLECIDGFERREGVVVIGATNMPQNLDPALLRPGRLERTIEIPLPDANARVGILGYYLDGKLANGELVDLSSSMEGLTGADIEMWVRSVRRSARMQRRPVGRDDFLSMQPPRRQLTKDEFLRACIHEAGHVIVGLALCGELQAELVGVTASADPPLSAAAAASTQFNRRDTAFRSLKNYMAEATLLLGGIAAELEIYGDFTEGAGGSEASDLYQASGAVGVAELCLGLGSSLIALIPPRADDVAAVLKTNPQARRKVDLTLKECLARARELIASEKSAVIRLAESLMERKRLTSEEVAIIMASANKI</sequence>
<dbReference type="Proteomes" id="UP000554520">
    <property type="component" value="Unassembled WGS sequence"/>
</dbReference>
<dbReference type="Gene3D" id="3.40.50.300">
    <property type="entry name" value="P-loop containing nucleotide triphosphate hydrolases"/>
    <property type="match status" value="1"/>
</dbReference>
<comment type="caution">
    <text evidence="3">The sequence shown here is derived from an EMBL/GenBank/DDBJ whole genome shotgun (WGS) entry which is preliminary data.</text>
</comment>
<dbReference type="GO" id="GO:0004176">
    <property type="term" value="F:ATP-dependent peptidase activity"/>
    <property type="evidence" value="ECO:0007669"/>
    <property type="project" value="InterPro"/>
</dbReference>
<dbReference type="GO" id="GO:0030163">
    <property type="term" value="P:protein catabolic process"/>
    <property type="evidence" value="ECO:0007669"/>
    <property type="project" value="TreeGrafter"/>
</dbReference>
<dbReference type="GO" id="GO:0016887">
    <property type="term" value="F:ATP hydrolysis activity"/>
    <property type="evidence" value="ECO:0007669"/>
    <property type="project" value="InterPro"/>
</dbReference>
<dbReference type="AlphaFoldDB" id="A0A839UK10"/>
<dbReference type="Gene3D" id="1.10.8.60">
    <property type="match status" value="1"/>
</dbReference>
<dbReference type="InterPro" id="IPR027417">
    <property type="entry name" value="P-loop_NTPase"/>
</dbReference>
<gene>
    <name evidence="3" type="ORF">FHS21_005672</name>
</gene>
<dbReference type="PROSITE" id="PS00674">
    <property type="entry name" value="AAA"/>
    <property type="match status" value="1"/>
</dbReference>
<keyword evidence="4" id="KW-1185">Reference proteome</keyword>
<dbReference type="GO" id="GO:0005524">
    <property type="term" value="F:ATP binding"/>
    <property type="evidence" value="ECO:0007669"/>
    <property type="project" value="UniProtKB-KW"/>
</dbReference>
<protein>
    <submittedName>
        <fullName evidence="3">AAA+ superfamily predicted ATPase</fullName>
    </submittedName>
</protein>
<dbReference type="GO" id="GO:0006508">
    <property type="term" value="P:proteolysis"/>
    <property type="evidence" value="ECO:0007669"/>
    <property type="project" value="InterPro"/>
</dbReference>
<dbReference type="EMBL" id="JACHXN010000028">
    <property type="protein sequence ID" value="MBB3149220.1"/>
    <property type="molecule type" value="Genomic_DNA"/>
</dbReference>
<dbReference type="InterPro" id="IPR003959">
    <property type="entry name" value="ATPase_AAA_core"/>
</dbReference>
<evidence type="ECO:0000256" key="1">
    <source>
        <dbReference type="RuleBase" id="RU003651"/>
    </source>
</evidence>
<keyword evidence="1" id="KW-0547">Nucleotide-binding</keyword>
<dbReference type="RefSeq" id="WP_183664964.1">
    <property type="nucleotide sequence ID" value="NZ_JACHXN010000028.1"/>
</dbReference>
<dbReference type="Gene3D" id="1.20.58.760">
    <property type="entry name" value="Peptidase M41"/>
    <property type="match status" value="1"/>
</dbReference>
<evidence type="ECO:0000313" key="4">
    <source>
        <dbReference type="Proteomes" id="UP000554520"/>
    </source>
</evidence>
<feature type="domain" description="AAA+ ATPase" evidence="2">
    <location>
        <begin position="241"/>
        <end position="380"/>
    </location>
</feature>
<reference evidence="3 4" key="1">
    <citation type="submission" date="2020-08" db="EMBL/GenBank/DDBJ databases">
        <title>Genomic Encyclopedia of Type Strains, Phase III (KMG-III): the genomes of soil and plant-associated and newly described type strains.</title>
        <authorList>
            <person name="Whitman W."/>
        </authorList>
    </citation>
    <scope>NUCLEOTIDE SEQUENCE [LARGE SCALE GENOMIC DNA]</scope>
    <source>
        <strain evidence="3 4">CECT 7015</strain>
    </source>
</reference>